<dbReference type="RefSeq" id="WP_150185408.1">
    <property type="nucleotide sequence ID" value="NZ_CP029191.1"/>
</dbReference>
<dbReference type="Proteomes" id="UP000324015">
    <property type="component" value="Chromosome"/>
</dbReference>
<dbReference type="InterPro" id="IPR016163">
    <property type="entry name" value="Ald_DH_C"/>
</dbReference>
<dbReference type="InterPro" id="IPR016162">
    <property type="entry name" value="Ald_DH_N"/>
</dbReference>
<dbReference type="SUPFAM" id="SSF53720">
    <property type="entry name" value="ALDH-like"/>
    <property type="match status" value="1"/>
</dbReference>
<gene>
    <name evidence="4" type="ORF">DEJ49_20185</name>
</gene>
<protein>
    <submittedName>
        <fullName evidence="4">Aldehyde dehydrogenase</fullName>
    </submittedName>
</protein>
<dbReference type="AlphaFoldDB" id="A0A5P2CQ65"/>
<feature type="compositionally biased region" description="Low complexity" evidence="2">
    <location>
        <begin position="1"/>
        <end position="20"/>
    </location>
</feature>
<keyword evidence="1" id="KW-0560">Oxidoreductase</keyword>
<organism evidence="4 5">
    <name type="scientific">Streptomyces venezuelae</name>
    <dbReference type="NCBI Taxonomy" id="54571"/>
    <lineage>
        <taxon>Bacteria</taxon>
        <taxon>Bacillati</taxon>
        <taxon>Actinomycetota</taxon>
        <taxon>Actinomycetes</taxon>
        <taxon>Kitasatosporales</taxon>
        <taxon>Streptomycetaceae</taxon>
        <taxon>Streptomyces</taxon>
    </lineage>
</organism>
<feature type="region of interest" description="Disordered" evidence="2">
    <location>
        <begin position="1"/>
        <end position="43"/>
    </location>
</feature>
<dbReference type="Gene3D" id="3.40.309.10">
    <property type="entry name" value="Aldehyde Dehydrogenase, Chain A, domain 2"/>
    <property type="match status" value="1"/>
</dbReference>
<feature type="domain" description="Aldehyde dehydrogenase" evidence="3">
    <location>
        <begin position="172"/>
        <end position="387"/>
    </location>
</feature>
<dbReference type="InterPro" id="IPR016161">
    <property type="entry name" value="Ald_DH/histidinol_DH"/>
</dbReference>
<evidence type="ECO:0000259" key="3">
    <source>
        <dbReference type="Pfam" id="PF00171"/>
    </source>
</evidence>
<dbReference type="InterPro" id="IPR015590">
    <property type="entry name" value="Aldehyde_DH_dom"/>
</dbReference>
<reference evidence="4 5" key="1">
    <citation type="submission" date="2018-05" db="EMBL/GenBank/DDBJ databases">
        <title>Streptomyces venezuelae.</title>
        <authorList>
            <person name="Kim W."/>
            <person name="Lee N."/>
            <person name="Cho B.-K."/>
        </authorList>
    </citation>
    <scope>NUCLEOTIDE SEQUENCE [LARGE SCALE GENOMIC DNA]</scope>
    <source>
        <strain evidence="4 5">ATCC 14585</strain>
    </source>
</reference>
<evidence type="ECO:0000313" key="5">
    <source>
        <dbReference type="Proteomes" id="UP000324015"/>
    </source>
</evidence>
<evidence type="ECO:0000256" key="2">
    <source>
        <dbReference type="SAM" id="MobiDB-lite"/>
    </source>
</evidence>
<dbReference type="GO" id="GO:0016620">
    <property type="term" value="F:oxidoreductase activity, acting on the aldehyde or oxo group of donors, NAD or NADP as acceptor"/>
    <property type="evidence" value="ECO:0007669"/>
    <property type="project" value="InterPro"/>
</dbReference>
<dbReference type="EMBL" id="CP029191">
    <property type="protein sequence ID" value="QES42989.1"/>
    <property type="molecule type" value="Genomic_DNA"/>
</dbReference>
<evidence type="ECO:0000256" key="1">
    <source>
        <dbReference type="ARBA" id="ARBA00023002"/>
    </source>
</evidence>
<accession>A0A5P2CQ65</accession>
<evidence type="ECO:0000313" key="4">
    <source>
        <dbReference type="EMBL" id="QES42989.1"/>
    </source>
</evidence>
<dbReference type="Pfam" id="PF00171">
    <property type="entry name" value="Aldedh"/>
    <property type="match status" value="1"/>
</dbReference>
<proteinExistence type="predicted"/>
<name>A0A5P2CQ65_STRVZ</name>
<sequence>MPASTSASASASASPSVSASEGPVQQPLRLDALGPRGEFRARNRQPVTDVTGALAAELSLVPPPFVSRTHSALRRAEPAPPDERVRRIATAADLFATGTVAGLGVAEYRLLVSRVGGVPLTEVASAVDRIAERLRDIGTGLARARPAGAVTDWRDPQVRGGRAAHTRRGDVFAVHAAGNHPGTHSLWPEALALGFRVAVRPSRREPFTPHRLVSALRLAGFGNDEVTLLPTDHAGADAVLRGADLGLVYGGDDVVRKYGADPTVLLQGPGRSKILLTADVDWHDHLDTIVDSVAGRGGTGCVNATAVLVEGDPTPLCEALTERFSALPSLPPEHPEAVLPVQPAAGARALAEYVGRRAEGTRPWLGADTVADELGDGSAVLRPAVHQLDRATAPQLGAELPFPCVWVAPWRPADDGLSPLRDTLVLTALTHQEPLLDRLLADPTIANLYIGDHPTHWMRPGLPHDGYLSDFLMRTKTLIRT</sequence>
<dbReference type="Gene3D" id="3.40.605.10">
    <property type="entry name" value="Aldehyde Dehydrogenase, Chain A, domain 1"/>
    <property type="match status" value="1"/>
</dbReference>